<evidence type="ECO:0000256" key="5">
    <source>
        <dbReference type="ARBA" id="ARBA00023002"/>
    </source>
</evidence>
<dbReference type="Pfam" id="PF00441">
    <property type="entry name" value="Acyl-CoA_dh_1"/>
    <property type="match status" value="1"/>
</dbReference>
<dbReference type="SUPFAM" id="SSF56645">
    <property type="entry name" value="Acyl-CoA dehydrogenase NM domain-like"/>
    <property type="match status" value="1"/>
</dbReference>
<dbReference type="EMBL" id="BPFZ01000020">
    <property type="protein sequence ID" value="GIU68090.1"/>
    <property type="molecule type" value="Genomic_DNA"/>
</dbReference>
<dbReference type="InterPro" id="IPR046373">
    <property type="entry name" value="Acyl-CoA_Oxase/DH_mid-dom_sf"/>
</dbReference>
<dbReference type="InterPro" id="IPR037069">
    <property type="entry name" value="AcylCoA_DH/ox_N_sf"/>
</dbReference>
<dbReference type="InterPro" id="IPR036250">
    <property type="entry name" value="AcylCo_DH-like_C"/>
</dbReference>
<evidence type="ECO:0000256" key="1">
    <source>
        <dbReference type="ARBA" id="ARBA00001974"/>
    </source>
</evidence>
<protein>
    <submittedName>
        <fullName evidence="10">Acyl-CoA dehydrogenase</fullName>
    </submittedName>
</protein>
<reference evidence="10" key="1">
    <citation type="submission" date="2021-05" db="EMBL/GenBank/DDBJ databases">
        <authorList>
            <person name="Tanabe Y."/>
        </authorList>
    </citation>
    <scope>NUCLEOTIDE SEQUENCE</scope>
    <source>
        <strain evidence="10">BOTRYCO-1</strain>
    </source>
</reference>
<dbReference type="Pfam" id="PF02770">
    <property type="entry name" value="Acyl-CoA_dh_M"/>
    <property type="match status" value="1"/>
</dbReference>
<accession>A0ABQ4PYV1</accession>
<proteinExistence type="inferred from homology"/>
<comment type="cofactor">
    <cofactor evidence="1 6">
        <name>FAD</name>
        <dbReference type="ChEBI" id="CHEBI:57692"/>
    </cofactor>
</comment>
<feature type="domain" description="Acyl-CoA oxidase/dehydrogenase middle" evidence="8">
    <location>
        <begin position="122"/>
        <end position="215"/>
    </location>
</feature>
<keyword evidence="11" id="KW-1185">Reference proteome</keyword>
<sequence>MDFNFTQEQNMLRDSIAKLIQQHYDFDTRRKVIRSKAGWRREIWAEMAELGLMMAPLPEEMGGLGGGPIDTLVIMEEFGKGLVIEPFLPSVVASGTLIRLAGNPAQKEEHGGMITTGAGIYALASSEPKSRYNLADVTTTAKKSGSGYVLNGHKAVVVGAPQADHLIVIARTAGGQREKEGLSAFVVAKSAPGVSTKDYPTVDGFMASDVYFENVSLGRDALVGPTDGIYPIVQETQDHVIAALCAEAVGAMRVAHAMTVDYARQRKQFGTSIGSFQVLQHRMVDMFMWSEQAISMAYLAAIRCGEDDALERAKACAAAKTQIGRAGRFIGQNAIQIFGGMGMTEELAIGHYFKRLTMIDTQAGSADWHLKRYVELGVHVKAAA</sequence>
<dbReference type="Pfam" id="PF02771">
    <property type="entry name" value="Acyl-CoA_dh_N"/>
    <property type="match status" value="1"/>
</dbReference>
<reference evidence="10" key="2">
    <citation type="journal article" date="2023" name="ISME Commun">
        <title>Characterization of a bloom-associated alphaproteobacterial lineage, 'Candidatus Phycosocius': insights into freshwater algal-bacterial interactions.</title>
        <authorList>
            <person name="Tanabe Y."/>
            <person name="Yamaguchi H."/>
            <person name="Yoshida M."/>
            <person name="Kai A."/>
            <person name="Okazaki Y."/>
        </authorList>
    </citation>
    <scope>NUCLEOTIDE SEQUENCE</scope>
    <source>
        <strain evidence="10">BOTRYCO-1</strain>
    </source>
</reference>
<keyword evidence="4 6" id="KW-0274">FAD</keyword>
<dbReference type="InterPro" id="IPR009100">
    <property type="entry name" value="AcylCoA_DH/oxidase_NM_dom_sf"/>
</dbReference>
<gene>
    <name evidence="10" type="ORF">PsB1_2244</name>
</gene>
<feature type="domain" description="Acyl-CoA dehydrogenase/oxidase C-terminal" evidence="7">
    <location>
        <begin position="242"/>
        <end position="370"/>
    </location>
</feature>
<evidence type="ECO:0000313" key="10">
    <source>
        <dbReference type="EMBL" id="GIU68090.1"/>
    </source>
</evidence>
<dbReference type="CDD" id="cd00567">
    <property type="entry name" value="ACAD"/>
    <property type="match status" value="1"/>
</dbReference>
<evidence type="ECO:0000256" key="3">
    <source>
        <dbReference type="ARBA" id="ARBA00022630"/>
    </source>
</evidence>
<evidence type="ECO:0000259" key="8">
    <source>
        <dbReference type="Pfam" id="PF02770"/>
    </source>
</evidence>
<dbReference type="InterPro" id="IPR009075">
    <property type="entry name" value="AcylCo_DH/oxidase_C"/>
</dbReference>
<comment type="caution">
    <text evidence="10">The sequence shown here is derived from an EMBL/GenBank/DDBJ whole genome shotgun (WGS) entry which is preliminary data.</text>
</comment>
<dbReference type="PANTHER" id="PTHR43884">
    <property type="entry name" value="ACYL-COA DEHYDROGENASE"/>
    <property type="match status" value="1"/>
</dbReference>
<keyword evidence="5 6" id="KW-0560">Oxidoreductase</keyword>
<organism evidence="10 11">
    <name type="scientific">Candidatus Phycosocius spiralis</name>
    <dbReference type="NCBI Taxonomy" id="2815099"/>
    <lineage>
        <taxon>Bacteria</taxon>
        <taxon>Pseudomonadati</taxon>
        <taxon>Pseudomonadota</taxon>
        <taxon>Alphaproteobacteria</taxon>
        <taxon>Caulobacterales</taxon>
        <taxon>Caulobacterales incertae sedis</taxon>
        <taxon>Candidatus Phycosocius</taxon>
    </lineage>
</organism>
<dbReference type="Gene3D" id="1.10.540.10">
    <property type="entry name" value="Acyl-CoA dehydrogenase/oxidase, N-terminal domain"/>
    <property type="match status" value="1"/>
</dbReference>
<evidence type="ECO:0000259" key="9">
    <source>
        <dbReference type="Pfam" id="PF02771"/>
    </source>
</evidence>
<dbReference type="RefSeq" id="WP_284361678.1">
    <property type="nucleotide sequence ID" value="NZ_BPFZ01000020.1"/>
</dbReference>
<dbReference type="InterPro" id="IPR006091">
    <property type="entry name" value="Acyl-CoA_Oxase/DH_mid-dom"/>
</dbReference>
<keyword evidence="3 6" id="KW-0285">Flavoprotein</keyword>
<evidence type="ECO:0000256" key="4">
    <source>
        <dbReference type="ARBA" id="ARBA00022827"/>
    </source>
</evidence>
<dbReference type="InterPro" id="IPR013786">
    <property type="entry name" value="AcylCoA_DH/ox_N"/>
</dbReference>
<evidence type="ECO:0000256" key="6">
    <source>
        <dbReference type="RuleBase" id="RU362125"/>
    </source>
</evidence>
<comment type="similarity">
    <text evidence="2 6">Belongs to the acyl-CoA dehydrogenase family.</text>
</comment>
<dbReference type="Proteomes" id="UP001161064">
    <property type="component" value="Unassembled WGS sequence"/>
</dbReference>
<feature type="domain" description="Acyl-CoA dehydrogenase/oxidase N-terminal" evidence="9">
    <location>
        <begin position="6"/>
        <end position="110"/>
    </location>
</feature>
<evidence type="ECO:0000256" key="2">
    <source>
        <dbReference type="ARBA" id="ARBA00009347"/>
    </source>
</evidence>
<dbReference type="SUPFAM" id="SSF47203">
    <property type="entry name" value="Acyl-CoA dehydrogenase C-terminal domain-like"/>
    <property type="match status" value="1"/>
</dbReference>
<evidence type="ECO:0000313" key="11">
    <source>
        <dbReference type="Proteomes" id="UP001161064"/>
    </source>
</evidence>
<dbReference type="Gene3D" id="2.40.110.10">
    <property type="entry name" value="Butyryl-CoA Dehydrogenase, subunit A, domain 2"/>
    <property type="match status" value="1"/>
</dbReference>
<name>A0ABQ4PYV1_9PROT</name>
<dbReference type="PANTHER" id="PTHR43884:SF20">
    <property type="entry name" value="ACYL-COA DEHYDROGENASE FADE28"/>
    <property type="match status" value="1"/>
</dbReference>
<evidence type="ECO:0000259" key="7">
    <source>
        <dbReference type="Pfam" id="PF00441"/>
    </source>
</evidence>
<dbReference type="Gene3D" id="1.20.140.10">
    <property type="entry name" value="Butyryl-CoA Dehydrogenase, subunit A, domain 3"/>
    <property type="match status" value="1"/>
</dbReference>